<feature type="non-terminal residue" evidence="3">
    <location>
        <position position="592"/>
    </location>
</feature>
<proteinExistence type="predicted"/>
<dbReference type="Proteomes" id="UP000266841">
    <property type="component" value="Unassembled WGS sequence"/>
</dbReference>
<feature type="signal peptide" evidence="2">
    <location>
        <begin position="1"/>
        <end position="21"/>
    </location>
</feature>
<feature type="compositionally biased region" description="Basic and acidic residues" evidence="1">
    <location>
        <begin position="557"/>
        <end position="571"/>
    </location>
</feature>
<reference evidence="3 4" key="1">
    <citation type="journal article" date="2012" name="Genome Biol.">
        <title>Genome and low-iron response of an oceanic diatom adapted to chronic iron limitation.</title>
        <authorList>
            <person name="Lommer M."/>
            <person name="Specht M."/>
            <person name="Roy A.S."/>
            <person name="Kraemer L."/>
            <person name="Andreson R."/>
            <person name="Gutowska M.A."/>
            <person name="Wolf J."/>
            <person name="Bergner S.V."/>
            <person name="Schilhabel M.B."/>
            <person name="Klostermeier U.C."/>
            <person name="Beiko R.G."/>
            <person name="Rosenstiel P."/>
            <person name="Hippler M."/>
            <person name="Laroche J."/>
        </authorList>
    </citation>
    <scope>NUCLEOTIDE SEQUENCE [LARGE SCALE GENOMIC DNA]</scope>
    <source>
        <strain evidence="3 4">CCMP1005</strain>
    </source>
</reference>
<evidence type="ECO:0000256" key="2">
    <source>
        <dbReference type="SAM" id="SignalP"/>
    </source>
</evidence>
<protein>
    <recommendedName>
        <fullName evidence="5">C3H1-type domain-containing protein</fullName>
    </recommendedName>
</protein>
<keyword evidence="2" id="KW-0732">Signal</keyword>
<dbReference type="AlphaFoldDB" id="K0RMA3"/>
<gene>
    <name evidence="3" type="ORF">THAOC_25472</name>
</gene>
<name>K0RMA3_THAOC</name>
<feature type="compositionally biased region" description="Basic and acidic residues" evidence="1">
    <location>
        <begin position="69"/>
        <end position="79"/>
    </location>
</feature>
<accession>K0RMA3</accession>
<evidence type="ECO:0000313" key="3">
    <source>
        <dbReference type="EMBL" id="EJK54863.1"/>
    </source>
</evidence>
<feature type="compositionally biased region" description="Basic and acidic residues" evidence="1">
    <location>
        <begin position="49"/>
        <end position="62"/>
    </location>
</feature>
<dbReference type="EMBL" id="AGNL01035160">
    <property type="protein sequence ID" value="EJK54863.1"/>
    <property type="molecule type" value="Genomic_DNA"/>
</dbReference>
<feature type="region of interest" description="Disordered" evidence="1">
    <location>
        <begin position="175"/>
        <end position="197"/>
    </location>
</feature>
<feature type="chain" id="PRO_5003836407" description="C3H1-type domain-containing protein" evidence="2">
    <location>
        <begin position="22"/>
        <end position="592"/>
    </location>
</feature>
<organism evidence="3 4">
    <name type="scientific">Thalassiosira oceanica</name>
    <name type="common">Marine diatom</name>
    <dbReference type="NCBI Taxonomy" id="159749"/>
    <lineage>
        <taxon>Eukaryota</taxon>
        <taxon>Sar</taxon>
        <taxon>Stramenopiles</taxon>
        <taxon>Ochrophyta</taxon>
        <taxon>Bacillariophyta</taxon>
        <taxon>Coscinodiscophyceae</taxon>
        <taxon>Thalassiosirophycidae</taxon>
        <taxon>Thalassiosirales</taxon>
        <taxon>Thalassiosiraceae</taxon>
        <taxon>Thalassiosira</taxon>
    </lineage>
</organism>
<feature type="region of interest" description="Disordered" evidence="1">
    <location>
        <begin position="43"/>
        <end position="88"/>
    </location>
</feature>
<evidence type="ECO:0000313" key="4">
    <source>
        <dbReference type="Proteomes" id="UP000266841"/>
    </source>
</evidence>
<evidence type="ECO:0008006" key="5">
    <source>
        <dbReference type="Google" id="ProtNLM"/>
    </source>
</evidence>
<feature type="region of interest" description="Disordered" evidence="1">
    <location>
        <begin position="550"/>
        <end position="577"/>
    </location>
</feature>
<comment type="caution">
    <text evidence="3">The sequence shown here is derived from an EMBL/GenBank/DDBJ whole genome shotgun (WGS) entry which is preliminary data.</text>
</comment>
<evidence type="ECO:0000256" key="1">
    <source>
        <dbReference type="SAM" id="MobiDB-lite"/>
    </source>
</evidence>
<keyword evidence="4" id="KW-1185">Reference proteome</keyword>
<feature type="compositionally biased region" description="Polar residues" evidence="1">
    <location>
        <begin position="176"/>
        <end position="190"/>
    </location>
</feature>
<sequence length="592" mass="64793">MKLQLLCMGAVVLIQSAFVASHEVPSFRGVSLLGDHDAKDAAVAPVKPAETDAPEKKDELAGRRRGKTWKTDAPEKKDELADETEERPKSSVIAVSTALADARIGTSGRFCSGLQSSATSMVHLRPILAIARWSTLPCFVALGFVLFGFGYRKHPCANWFEQRVTALIGEGRKAGSAQQAATPTTPSQNAPAAVATPSPPKPKTFFNDLTEIAKATVVILSHKDDESQVSKFWGKLLKGVDEKDCGQILEKECVAMRETLKISDGTMPNLNYVQIVTDLKEMNLAQGGKEFSFARLAEGISLLITRELTAEEITQRDRRNKAEIRTRADGNMTLIENLDLLKRDPPPPADTYTKLLNPEDLAQVVVPFPQSSLRMLGEWIDLLAPIPQTINFPSQWVPAGRGTGTEYDRAKVGSGFGGGGNEGKVPPPQGSFGEGKVLSPDTHPDFKQLLAPLLSRNEPVSVLDICQAANAKLNRLPFLTMGGKVTAARTCYNHILGGCHARNCKREHVPRSEINKYPGFRKELCAVLQPGVTAIASGHDIRARKKIEPAWQNKGSNNDREGDRQTREKFKSNNSRKKIRFEETHDVMFDGA</sequence>